<feature type="repeat" description="PPR" evidence="2">
    <location>
        <begin position="314"/>
        <end position="348"/>
    </location>
</feature>
<evidence type="ECO:0000256" key="1">
    <source>
        <dbReference type="ARBA" id="ARBA00022737"/>
    </source>
</evidence>
<dbReference type="OrthoDB" id="1865464at2759"/>
<dbReference type="NCBIfam" id="TIGR00756">
    <property type="entry name" value="PPR"/>
    <property type="match status" value="4"/>
</dbReference>
<proteinExistence type="predicted"/>
<feature type="repeat" description="PPR" evidence="2">
    <location>
        <begin position="389"/>
        <end position="423"/>
    </location>
</feature>
<accession>A0A8S0R3S7</accession>
<evidence type="ECO:0000313" key="3">
    <source>
        <dbReference type="EMBL" id="CAA2972866.1"/>
    </source>
</evidence>
<dbReference type="Gramene" id="OE9A111891T1">
    <property type="protein sequence ID" value="OE9A111891C1"/>
    <property type="gene ID" value="OE9A111891"/>
</dbReference>
<gene>
    <name evidence="3" type="ORF">OLEA9_A111891</name>
</gene>
<feature type="repeat" description="PPR" evidence="2">
    <location>
        <begin position="205"/>
        <end position="239"/>
    </location>
</feature>
<dbReference type="PANTHER" id="PTHR47926:SF436">
    <property type="entry name" value="PENTATRICOPEPTIDE REPEAT-CONTAINING PROTEIN ELI1, CHLOROPLASTIC-LIKE ISOFORM X2"/>
    <property type="match status" value="1"/>
</dbReference>
<dbReference type="FunFam" id="1.25.40.10:FF:000184">
    <property type="entry name" value="Pentatricopeptide repeat-containing protein, chloroplastic"/>
    <property type="match status" value="1"/>
</dbReference>
<reference evidence="3 4" key="1">
    <citation type="submission" date="2019-12" db="EMBL/GenBank/DDBJ databases">
        <authorList>
            <person name="Alioto T."/>
            <person name="Alioto T."/>
            <person name="Gomez Garrido J."/>
        </authorList>
    </citation>
    <scope>NUCLEOTIDE SEQUENCE [LARGE SCALE GENOMIC DNA]</scope>
</reference>
<keyword evidence="1" id="KW-0677">Repeat</keyword>
<dbReference type="FunFam" id="1.25.40.10:FF:000344">
    <property type="entry name" value="Pentatricopeptide repeat-containing protein"/>
    <property type="match status" value="1"/>
</dbReference>
<dbReference type="Gene3D" id="1.25.40.10">
    <property type="entry name" value="Tetratricopeptide repeat domain"/>
    <property type="match status" value="4"/>
</dbReference>
<dbReference type="EMBL" id="CACTIH010002072">
    <property type="protein sequence ID" value="CAA2972866.1"/>
    <property type="molecule type" value="Genomic_DNA"/>
</dbReference>
<dbReference type="Proteomes" id="UP000594638">
    <property type="component" value="Unassembled WGS sequence"/>
</dbReference>
<evidence type="ECO:0000256" key="2">
    <source>
        <dbReference type="PROSITE-ProRule" id="PRU00708"/>
    </source>
</evidence>
<dbReference type="GO" id="GO:0003723">
    <property type="term" value="F:RNA binding"/>
    <property type="evidence" value="ECO:0007669"/>
    <property type="project" value="InterPro"/>
</dbReference>
<feature type="repeat" description="PPR" evidence="2">
    <location>
        <begin position="455"/>
        <end position="485"/>
    </location>
</feature>
<dbReference type="InterPro" id="IPR002885">
    <property type="entry name" value="PPR_rpt"/>
</dbReference>
<dbReference type="InterPro" id="IPR011990">
    <property type="entry name" value="TPR-like_helical_dom_sf"/>
</dbReference>
<dbReference type="AlphaFoldDB" id="A0A8S0R3S7"/>
<dbReference type="Pfam" id="PF20431">
    <property type="entry name" value="E_motif"/>
    <property type="match status" value="1"/>
</dbReference>
<dbReference type="InterPro" id="IPR046960">
    <property type="entry name" value="PPR_At4g14850-like_plant"/>
</dbReference>
<dbReference type="InterPro" id="IPR046848">
    <property type="entry name" value="E_motif"/>
</dbReference>
<dbReference type="Pfam" id="PF13041">
    <property type="entry name" value="PPR_2"/>
    <property type="match status" value="2"/>
</dbReference>
<evidence type="ECO:0000313" key="4">
    <source>
        <dbReference type="Proteomes" id="UP000594638"/>
    </source>
</evidence>
<protein>
    <submittedName>
        <fullName evidence="3">Pentatricopeptide repeat-containing At1g08070, chloroplastic-like</fullName>
    </submittedName>
</protein>
<dbReference type="Pfam" id="PF13812">
    <property type="entry name" value="PPR_3"/>
    <property type="match status" value="1"/>
</dbReference>
<dbReference type="PROSITE" id="PS51375">
    <property type="entry name" value="PPR"/>
    <property type="match status" value="4"/>
</dbReference>
<dbReference type="PANTHER" id="PTHR47926">
    <property type="entry name" value="PENTATRICOPEPTIDE REPEAT-CONTAINING PROTEIN"/>
    <property type="match status" value="1"/>
</dbReference>
<name>A0A8S0R3S7_OLEEU</name>
<dbReference type="GO" id="GO:0009451">
    <property type="term" value="P:RNA modification"/>
    <property type="evidence" value="ECO:0007669"/>
    <property type="project" value="InterPro"/>
</dbReference>
<comment type="caution">
    <text evidence="3">The sequence shown here is derived from an EMBL/GenBank/DDBJ whole genome shotgun (WGS) entry which is preliminary data.</text>
</comment>
<keyword evidence="4" id="KW-1185">Reference proteome</keyword>
<organism evidence="3 4">
    <name type="scientific">Olea europaea subsp. europaea</name>
    <dbReference type="NCBI Taxonomy" id="158383"/>
    <lineage>
        <taxon>Eukaryota</taxon>
        <taxon>Viridiplantae</taxon>
        <taxon>Streptophyta</taxon>
        <taxon>Embryophyta</taxon>
        <taxon>Tracheophyta</taxon>
        <taxon>Spermatophyta</taxon>
        <taxon>Magnoliopsida</taxon>
        <taxon>eudicotyledons</taxon>
        <taxon>Gunneridae</taxon>
        <taxon>Pentapetalae</taxon>
        <taxon>asterids</taxon>
        <taxon>lamiids</taxon>
        <taxon>Lamiales</taxon>
        <taxon>Oleaceae</taxon>
        <taxon>Oleeae</taxon>
        <taxon>Olea</taxon>
    </lineage>
</organism>
<sequence>MDKFSLHFSRYKFRLTSFQFRQWHHLTAHSFRSFSSNNSNPPPVNFSHILQGYIPHPHLLQIHARIFRHNSHQNDLVATRLIGHYPSNLALKVFNCLEKPNIFPFNAIIRVLAEESLFTNAFYAFKKLKSMSLLPNELTFSFILKACFRATDDLSYVKQVHCHVVKSGCVHDSFVCNGLLVVYAKRLKDLASARKVFDERLEKDMVCCWTSLISGYAQVGLSEEALKLFLLMIKENLRPENDTMVSVLSACANLNVIKIEKWVNILMTYIKDFGSNKFGFDYVNTVLVYLYGKCKNTEQSRERFNDITEIGKKSVLSWNAMIGAYVQNGCASEAVSLFKLMMQNCICRPNHVTMVSVLSACATVGDLDLGTWVHEYMRTSGHKGVLSSNVNLATSLIDMYCKCGSLVRARGVFDQMIEKDVVSLNAMIMGLALNGEGEEALMLFYKAKVFGLIPSSGTFLSVLCACSHSGLLEKGREIFKEMRQRYSVTPRLEHYASYIDLLSRVGCIEEALGVVTSMPFEPNNFIWGSLLAGCTLHDKSELTQIISNMLVKIDPENSAGYVMLSNAFANDHRWCDVSELRYFMREKEVTKQPGCSWISINGVVHEFLAGFARCSQIESLHYTLEGLVKEMRLASS</sequence>
<dbReference type="Pfam" id="PF01535">
    <property type="entry name" value="PPR"/>
    <property type="match status" value="3"/>
</dbReference>